<evidence type="ECO:0000313" key="9">
    <source>
        <dbReference type="Proteomes" id="UP000255303"/>
    </source>
</evidence>
<gene>
    <name evidence="6" type="primary">rbsB_2</name>
    <name evidence="6" type="ORF">NCTC10692_04008</name>
    <name evidence="7" type="ORF">NCTC10860_02467</name>
</gene>
<proteinExistence type="inferred from homology"/>
<dbReference type="Pfam" id="PF13407">
    <property type="entry name" value="Peripla_BP_4"/>
    <property type="match status" value="1"/>
</dbReference>
<dbReference type="Proteomes" id="UP000255303">
    <property type="component" value="Unassembled WGS sequence"/>
</dbReference>
<evidence type="ECO:0000313" key="8">
    <source>
        <dbReference type="Proteomes" id="UP000254084"/>
    </source>
</evidence>
<evidence type="ECO:0000256" key="3">
    <source>
        <dbReference type="ARBA" id="ARBA00022729"/>
    </source>
</evidence>
<name>A0A061D1F1_ECTOL</name>
<evidence type="ECO:0000256" key="2">
    <source>
        <dbReference type="ARBA" id="ARBA00007639"/>
    </source>
</evidence>
<dbReference type="EMBL" id="UGUW01000004">
    <property type="protein sequence ID" value="SUD60138.1"/>
    <property type="molecule type" value="Genomic_DNA"/>
</dbReference>
<evidence type="ECO:0000256" key="1">
    <source>
        <dbReference type="ARBA" id="ARBA00004196"/>
    </source>
</evidence>
<dbReference type="GO" id="GO:0055085">
    <property type="term" value="P:transmembrane transport"/>
    <property type="evidence" value="ECO:0007669"/>
    <property type="project" value="UniProtKB-ARBA"/>
</dbReference>
<sequence>MSRWMLGLGLLFCCALASAQPRVPTMVFLNPGYANERFWSDYSRYMQDAAGDLGVELEVLYGERDPERMLRNAQQVFAGKHPDYLIFTNELFLGPALLRLFENSDARLFALHSTLTQEQQALIGGSREYHRNWIGSLVPNDEEAGYLMARELIALTHGKPAELLAFAGVNRTPSSTLRQAGLQRALSEAPHIKLMQAVHGEWQEQRAYEQAIALLPRYPAVSLIWSANDEMAFGVLRAANELGRTLHYTALNNSERVLKARIDGRIDILASGHFLLGACALVMLSDHARGLDFAERGGKDQVASLLRTVDRAQSKQLLERLAQPDIGMDFRQFSVLSQPQRQRYQCSIASLLE</sequence>
<evidence type="ECO:0000313" key="6">
    <source>
        <dbReference type="EMBL" id="SUD53486.1"/>
    </source>
</evidence>
<evidence type="ECO:0000259" key="5">
    <source>
        <dbReference type="Pfam" id="PF13407"/>
    </source>
</evidence>
<dbReference type="SUPFAM" id="SSF53822">
    <property type="entry name" value="Periplasmic binding protein-like I"/>
    <property type="match status" value="1"/>
</dbReference>
<dbReference type="Gene3D" id="3.40.50.2300">
    <property type="match status" value="2"/>
</dbReference>
<accession>A0A061D1F1</accession>
<dbReference type="InterPro" id="IPR025997">
    <property type="entry name" value="SBP_2_dom"/>
</dbReference>
<dbReference type="Proteomes" id="UP000254084">
    <property type="component" value="Unassembled WGS sequence"/>
</dbReference>
<feature type="signal peptide" evidence="4">
    <location>
        <begin position="1"/>
        <end position="19"/>
    </location>
</feature>
<dbReference type="EMBL" id="UGUV01000002">
    <property type="protein sequence ID" value="SUD53486.1"/>
    <property type="molecule type" value="Genomic_DNA"/>
</dbReference>
<dbReference type="AlphaFoldDB" id="A0A061D1F1"/>
<dbReference type="GO" id="GO:0030246">
    <property type="term" value="F:carbohydrate binding"/>
    <property type="evidence" value="ECO:0007669"/>
    <property type="project" value="UniProtKB-ARBA"/>
</dbReference>
<comment type="subcellular location">
    <subcellularLocation>
        <location evidence="1">Cell envelope</location>
    </subcellularLocation>
</comment>
<dbReference type="PANTHER" id="PTHR46847">
    <property type="entry name" value="D-ALLOSE-BINDING PERIPLASMIC PROTEIN-RELATED"/>
    <property type="match status" value="1"/>
</dbReference>
<dbReference type="PANTHER" id="PTHR46847:SF2">
    <property type="entry name" value="ABC TRANSPORTER SUGAR-BINDING PROTEIN"/>
    <property type="match status" value="1"/>
</dbReference>
<evidence type="ECO:0000256" key="4">
    <source>
        <dbReference type="SAM" id="SignalP"/>
    </source>
</evidence>
<dbReference type="CDD" id="cd06324">
    <property type="entry name" value="PBP1_ABC_sugar_binding-like"/>
    <property type="match status" value="1"/>
</dbReference>
<comment type="similarity">
    <text evidence="2">Belongs to the bacterial solute-binding protein 2 family.</text>
</comment>
<evidence type="ECO:0000313" key="7">
    <source>
        <dbReference type="EMBL" id="SUD60138.1"/>
    </source>
</evidence>
<protein>
    <submittedName>
        <fullName evidence="6">Periplasmic binding protein/LacI transcriptional regulator</fullName>
    </submittedName>
</protein>
<organism evidence="6 9">
    <name type="scientific">Ectopseudomonas oleovorans</name>
    <name type="common">Pseudomonas oleovorans</name>
    <dbReference type="NCBI Taxonomy" id="301"/>
    <lineage>
        <taxon>Bacteria</taxon>
        <taxon>Pseudomonadati</taxon>
        <taxon>Pseudomonadota</taxon>
        <taxon>Gammaproteobacteria</taxon>
        <taxon>Pseudomonadales</taxon>
        <taxon>Pseudomonadaceae</taxon>
        <taxon>Ectopseudomonas</taxon>
    </lineage>
</organism>
<accession>A0A379JYQ0</accession>
<reference evidence="8 9" key="1">
    <citation type="submission" date="2018-06" db="EMBL/GenBank/DDBJ databases">
        <authorList>
            <consortium name="Pathogen Informatics"/>
            <person name="Doyle S."/>
        </authorList>
    </citation>
    <scope>NUCLEOTIDE SEQUENCE [LARGE SCALE GENOMIC DNA]</scope>
    <source>
        <strain evidence="6 9">NCTC10692</strain>
        <strain evidence="7 8">NCTC10860</strain>
    </source>
</reference>
<feature type="domain" description="Periplasmic binding protein" evidence="5">
    <location>
        <begin position="140"/>
        <end position="290"/>
    </location>
</feature>
<feature type="chain" id="PRO_5043118110" evidence="4">
    <location>
        <begin position="20"/>
        <end position="353"/>
    </location>
</feature>
<dbReference type="GO" id="GO:0030313">
    <property type="term" value="C:cell envelope"/>
    <property type="evidence" value="ECO:0007669"/>
    <property type="project" value="UniProtKB-SubCell"/>
</dbReference>
<keyword evidence="3 4" id="KW-0732">Signal</keyword>
<dbReference type="InterPro" id="IPR028082">
    <property type="entry name" value="Peripla_BP_I"/>
</dbReference>